<dbReference type="AlphaFoldDB" id="A0A183BEE5"/>
<sequence length="131" mass="14520">MESASVSGNAHKLFRLIRDTGNRSHASVEPYAKLMSNVSTIYNVGWGTGRSTIQLAIDIITISRFSAPWSVDISSTTEQEVFQELRLLQRHKSLGPDELPSVVFKGGGASFVRELTFLFQTTWNTESIPSD</sequence>
<dbReference type="Proteomes" id="UP000272942">
    <property type="component" value="Unassembled WGS sequence"/>
</dbReference>
<evidence type="ECO:0000313" key="1">
    <source>
        <dbReference type="EMBL" id="VDP94882.1"/>
    </source>
</evidence>
<accession>A0A183BEE5</accession>
<evidence type="ECO:0000313" key="3">
    <source>
        <dbReference type="WBParaSite" id="ECPE_0001762501-mRNA-1"/>
    </source>
</evidence>
<protein>
    <submittedName>
        <fullName evidence="3">Protein arginine methyltransferase NDUFAF7</fullName>
    </submittedName>
</protein>
<evidence type="ECO:0000313" key="2">
    <source>
        <dbReference type="Proteomes" id="UP000272942"/>
    </source>
</evidence>
<reference evidence="1 2" key="2">
    <citation type="submission" date="2018-11" db="EMBL/GenBank/DDBJ databases">
        <authorList>
            <consortium name="Pathogen Informatics"/>
        </authorList>
    </citation>
    <scope>NUCLEOTIDE SEQUENCE [LARGE SCALE GENOMIC DNA]</scope>
    <source>
        <strain evidence="1 2">Egypt</strain>
    </source>
</reference>
<dbReference type="WBParaSite" id="ECPE_0001762501-mRNA-1">
    <property type="protein sequence ID" value="ECPE_0001762501-mRNA-1"/>
    <property type="gene ID" value="ECPE_0001762501"/>
</dbReference>
<proteinExistence type="predicted"/>
<gene>
    <name evidence="1" type="ORF">ECPE_LOCUS17580</name>
</gene>
<organism evidence="3">
    <name type="scientific">Echinostoma caproni</name>
    <dbReference type="NCBI Taxonomy" id="27848"/>
    <lineage>
        <taxon>Eukaryota</taxon>
        <taxon>Metazoa</taxon>
        <taxon>Spiralia</taxon>
        <taxon>Lophotrochozoa</taxon>
        <taxon>Platyhelminthes</taxon>
        <taxon>Trematoda</taxon>
        <taxon>Digenea</taxon>
        <taxon>Plagiorchiida</taxon>
        <taxon>Echinostomata</taxon>
        <taxon>Echinostomatoidea</taxon>
        <taxon>Echinostomatidae</taxon>
        <taxon>Echinostoma</taxon>
    </lineage>
</organism>
<keyword evidence="2" id="KW-1185">Reference proteome</keyword>
<dbReference type="EMBL" id="UZAN01070112">
    <property type="protein sequence ID" value="VDP94882.1"/>
    <property type="molecule type" value="Genomic_DNA"/>
</dbReference>
<name>A0A183BEE5_9TREM</name>
<reference evidence="3" key="1">
    <citation type="submission" date="2016-06" db="UniProtKB">
        <authorList>
            <consortium name="WormBaseParasite"/>
        </authorList>
    </citation>
    <scope>IDENTIFICATION</scope>
</reference>